<dbReference type="AlphaFoldDB" id="A0A7E4VAX0"/>
<evidence type="ECO:0000313" key="1">
    <source>
        <dbReference type="Proteomes" id="UP000492821"/>
    </source>
</evidence>
<dbReference type="Proteomes" id="UP000492821">
    <property type="component" value="Unassembled WGS sequence"/>
</dbReference>
<organism evidence="1 2">
    <name type="scientific">Panagrellus redivivus</name>
    <name type="common">Microworm</name>
    <dbReference type="NCBI Taxonomy" id="6233"/>
    <lineage>
        <taxon>Eukaryota</taxon>
        <taxon>Metazoa</taxon>
        <taxon>Ecdysozoa</taxon>
        <taxon>Nematoda</taxon>
        <taxon>Chromadorea</taxon>
        <taxon>Rhabditida</taxon>
        <taxon>Tylenchina</taxon>
        <taxon>Panagrolaimomorpha</taxon>
        <taxon>Panagrolaimoidea</taxon>
        <taxon>Panagrolaimidae</taxon>
        <taxon>Panagrellus</taxon>
    </lineage>
</organism>
<name>A0A7E4VAX0_PANRE</name>
<evidence type="ECO:0000313" key="2">
    <source>
        <dbReference type="WBParaSite" id="Pan_g18705.t1"/>
    </source>
</evidence>
<reference evidence="1" key="1">
    <citation type="journal article" date="2013" name="Genetics">
        <title>The draft genome and transcriptome of Panagrellus redivivus are shaped by the harsh demands of a free-living lifestyle.</title>
        <authorList>
            <person name="Srinivasan J."/>
            <person name="Dillman A.R."/>
            <person name="Macchietto M.G."/>
            <person name="Heikkinen L."/>
            <person name="Lakso M."/>
            <person name="Fracchia K.M."/>
            <person name="Antoshechkin I."/>
            <person name="Mortazavi A."/>
            <person name="Wong G."/>
            <person name="Sternberg P.W."/>
        </authorList>
    </citation>
    <scope>NUCLEOTIDE SEQUENCE [LARGE SCALE GENOMIC DNA]</scope>
    <source>
        <strain evidence="1">MT8872</strain>
    </source>
</reference>
<sequence>MPNSHRTFFYAFSSLVPQDIDDNATPRSAVSDAVNNKQPWRQSFFVVFSSPLRGFASPFIYCPLELTQVTPRQIVVEVMRVLRHPVTRVKPLIG</sequence>
<protein>
    <submittedName>
        <fullName evidence="2">Secreted protein</fullName>
    </submittedName>
</protein>
<reference evidence="2" key="2">
    <citation type="submission" date="2020-10" db="UniProtKB">
        <authorList>
            <consortium name="WormBaseParasite"/>
        </authorList>
    </citation>
    <scope>IDENTIFICATION</scope>
</reference>
<dbReference type="WBParaSite" id="Pan_g18705.t1">
    <property type="protein sequence ID" value="Pan_g18705.t1"/>
    <property type="gene ID" value="Pan_g18705"/>
</dbReference>
<proteinExistence type="predicted"/>
<accession>A0A7E4VAX0</accession>
<keyword evidence="1" id="KW-1185">Reference proteome</keyword>